<evidence type="ECO:0000256" key="6">
    <source>
        <dbReference type="ARBA" id="ARBA00022723"/>
    </source>
</evidence>
<protein>
    <recommendedName>
        <fullName evidence="16">Cytochrome P450</fullName>
    </recommendedName>
</protein>
<comment type="similarity">
    <text evidence="4">Belongs to the cytochrome P450 family.</text>
</comment>
<dbReference type="EnsemblMetazoa" id="XM_016800270.2">
    <property type="protein sequence ID" value="XP_016655759.1"/>
    <property type="gene ID" value="LOC107882215"/>
</dbReference>
<keyword evidence="7" id="KW-0256">Endoplasmic reticulum</keyword>
<feature type="transmembrane region" description="Helical" evidence="13">
    <location>
        <begin position="6"/>
        <end position="27"/>
    </location>
</feature>
<keyword evidence="12 13" id="KW-0472">Membrane</keyword>
<dbReference type="GO" id="GO:0016705">
    <property type="term" value="F:oxidoreductase activity, acting on paired donors, with incorporation or reduction of molecular oxygen"/>
    <property type="evidence" value="ECO:0007669"/>
    <property type="project" value="InterPro"/>
</dbReference>
<keyword evidence="10" id="KW-0408">Iron</keyword>
<dbReference type="GO" id="GO:0020037">
    <property type="term" value="F:heme binding"/>
    <property type="evidence" value="ECO:0007669"/>
    <property type="project" value="InterPro"/>
</dbReference>
<evidence type="ECO:0008006" key="16">
    <source>
        <dbReference type="Google" id="ProtNLM"/>
    </source>
</evidence>
<keyword evidence="11" id="KW-0503">Monooxygenase</keyword>
<evidence type="ECO:0000256" key="11">
    <source>
        <dbReference type="ARBA" id="ARBA00023033"/>
    </source>
</evidence>
<dbReference type="InterPro" id="IPR036396">
    <property type="entry name" value="Cyt_P450_sf"/>
</dbReference>
<accession>A0A8R2D0Y4</accession>
<dbReference type="AlphaFoldDB" id="A0A8R2D0Y4"/>
<dbReference type="KEGG" id="api:107882215"/>
<reference evidence="15" key="1">
    <citation type="submission" date="2010-06" db="EMBL/GenBank/DDBJ databases">
        <authorList>
            <person name="Jiang H."/>
            <person name="Abraham K."/>
            <person name="Ali S."/>
            <person name="Alsbrooks S.L."/>
            <person name="Anim B.N."/>
            <person name="Anosike U.S."/>
            <person name="Attaway T."/>
            <person name="Bandaranaike D.P."/>
            <person name="Battles P.K."/>
            <person name="Bell S.N."/>
            <person name="Bell A.V."/>
            <person name="Beltran B."/>
            <person name="Bickham C."/>
            <person name="Bustamante Y."/>
            <person name="Caleb T."/>
            <person name="Canada A."/>
            <person name="Cardenas V."/>
            <person name="Carter K."/>
            <person name="Chacko J."/>
            <person name="Chandrabose M.N."/>
            <person name="Chavez D."/>
            <person name="Chavez A."/>
            <person name="Chen L."/>
            <person name="Chu H.-S."/>
            <person name="Claassen K.J."/>
            <person name="Cockrell R."/>
            <person name="Collins M."/>
            <person name="Cooper J.A."/>
            <person name="Cree A."/>
            <person name="Curry S.M."/>
            <person name="Da Y."/>
            <person name="Dao M.D."/>
            <person name="Das B."/>
            <person name="Davila M.-L."/>
            <person name="Davy-Carroll L."/>
            <person name="Denson S."/>
            <person name="Dinh H."/>
            <person name="Ebong V.E."/>
            <person name="Edwards J.R."/>
            <person name="Egan A."/>
            <person name="El-Daye J."/>
            <person name="Escobedo L."/>
            <person name="Fernandez S."/>
            <person name="Fernando P.R."/>
            <person name="Flagg N."/>
            <person name="Forbes L.D."/>
            <person name="Fowler R.G."/>
            <person name="Fu Q."/>
            <person name="Gabisi R.A."/>
            <person name="Ganer J."/>
            <person name="Garbino Pronczuk A."/>
            <person name="Garcia R.M."/>
            <person name="Garner T."/>
            <person name="Garrett T.E."/>
            <person name="Gonzalez D.A."/>
            <person name="Hamid H."/>
            <person name="Hawkins E.S."/>
            <person name="Hirani K."/>
            <person name="Hogues M.E."/>
            <person name="Hollins B."/>
            <person name="Hsiao C.-H."/>
            <person name="Jabil R."/>
            <person name="James M.L."/>
            <person name="Jhangiani S.N."/>
            <person name="Johnson B."/>
            <person name="Johnson Q."/>
            <person name="Joshi V."/>
            <person name="Kalu J.B."/>
            <person name="Kam C."/>
            <person name="Kashfia A."/>
            <person name="Keebler J."/>
            <person name="Kisamo H."/>
            <person name="Kovar C.L."/>
            <person name="Lago L.A."/>
            <person name="Lai C.-Y."/>
            <person name="Laidlaw J."/>
            <person name="Lara F."/>
            <person name="Le T.-K."/>
            <person name="Lee S.L."/>
            <person name="Legall F.H."/>
            <person name="Lemon S.J."/>
            <person name="Lewis L.R."/>
            <person name="Li B."/>
            <person name="Liu Y."/>
            <person name="Liu Y.-S."/>
            <person name="Lopez J."/>
            <person name="Lozado R.J."/>
            <person name="Lu J."/>
            <person name="Madu R.C."/>
            <person name="Maheshwari M."/>
            <person name="Maheshwari R."/>
            <person name="Malloy K."/>
            <person name="Martinez E."/>
            <person name="Mathew T."/>
            <person name="Mercado I.C."/>
            <person name="Mercado C."/>
            <person name="Meyer B."/>
            <person name="Montgomery K."/>
            <person name="Morgan M.B."/>
            <person name="Munidasa M."/>
            <person name="Nazareth L.V."/>
            <person name="Nelson J."/>
            <person name="Ng B.M."/>
            <person name="Nguyen N.B."/>
            <person name="Nguyen P.Q."/>
            <person name="Nguyen T."/>
            <person name="Obregon M."/>
            <person name="Okwuonu G.O."/>
            <person name="Onwere C.G."/>
            <person name="Orozco G."/>
            <person name="Parra A."/>
            <person name="Patel S."/>
            <person name="Patil S."/>
            <person name="Perez A."/>
            <person name="Perez Y."/>
            <person name="Pham C."/>
            <person name="Primus E.L."/>
            <person name="Pu L.-L."/>
            <person name="Puazo M."/>
            <person name="Qin X."/>
            <person name="Quiroz J.B."/>
            <person name="Reese J."/>
            <person name="Richards S."/>
            <person name="Rives C.M."/>
            <person name="Robberts R."/>
            <person name="Ruiz S.J."/>
            <person name="Ruiz M.J."/>
            <person name="Santibanez J."/>
            <person name="Schneider B.W."/>
            <person name="Sisson I."/>
            <person name="Smith M."/>
            <person name="Sodergren E."/>
            <person name="Song X.-Z."/>
            <person name="Song B.B."/>
            <person name="Summersgill H."/>
            <person name="Thelus R."/>
            <person name="Thornton R.D."/>
            <person name="Trejos Z.Y."/>
            <person name="Usmani K."/>
            <person name="Vattathil S."/>
            <person name="Villasana D."/>
            <person name="Walker D.L."/>
            <person name="Wang S."/>
            <person name="Wang K."/>
            <person name="White C.S."/>
            <person name="Williams A.C."/>
            <person name="Williamson J."/>
            <person name="Wilson K."/>
            <person name="Woghiren I.O."/>
            <person name="Woodworth J.R."/>
            <person name="Worley K.C."/>
            <person name="Wright R.A."/>
            <person name="Wu W."/>
            <person name="Young L."/>
            <person name="Zhang L."/>
            <person name="Zhang J."/>
            <person name="Zhu Y."/>
            <person name="Muzny D.M."/>
            <person name="Weinstock G."/>
            <person name="Gibbs R.A."/>
        </authorList>
    </citation>
    <scope>NUCLEOTIDE SEQUENCE [LARGE SCALE GENOMIC DNA]</scope>
    <source>
        <strain evidence="15">LSR1</strain>
    </source>
</reference>
<dbReference type="RefSeq" id="XP_016655759.1">
    <property type="nucleotide sequence ID" value="XM_016800270.2"/>
</dbReference>
<dbReference type="SUPFAM" id="SSF48264">
    <property type="entry name" value="Cytochrome P450"/>
    <property type="match status" value="1"/>
</dbReference>
<evidence type="ECO:0000256" key="4">
    <source>
        <dbReference type="ARBA" id="ARBA00010617"/>
    </source>
</evidence>
<dbReference type="PANTHER" id="PTHR24292:SF54">
    <property type="entry name" value="CYP9F3-RELATED"/>
    <property type="match status" value="1"/>
</dbReference>
<evidence type="ECO:0000256" key="2">
    <source>
        <dbReference type="ARBA" id="ARBA00004174"/>
    </source>
</evidence>
<proteinExistence type="inferred from homology"/>
<keyword evidence="15" id="KW-1185">Reference proteome</keyword>
<keyword evidence="6" id="KW-0479">Metal-binding</keyword>
<evidence type="ECO:0000256" key="7">
    <source>
        <dbReference type="ARBA" id="ARBA00022824"/>
    </source>
</evidence>
<dbReference type="GO" id="GO:0005789">
    <property type="term" value="C:endoplasmic reticulum membrane"/>
    <property type="evidence" value="ECO:0007669"/>
    <property type="project" value="UniProtKB-SubCell"/>
</dbReference>
<dbReference type="InterPro" id="IPR001128">
    <property type="entry name" value="Cyt_P450"/>
</dbReference>
<comment type="subcellular location">
    <subcellularLocation>
        <location evidence="3">Endoplasmic reticulum membrane</location>
        <topology evidence="3">Peripheral membrane protein</topology>
    </subcellularLocation>
    <subcellularLocation>
        <location evidence="2">Microsome membrane</location>
        <topology evidence="2">Peripheral membrane protein</topology>
    </subcellularLocation>
</comment>
<evidence type="ECO:0000256" key="12">
    <source>
        <dbReference type="ARBA" id="ARBA00023136"/>
    </source>
</evidence>
<dbReference type="InterPro" id="IPR050476">
    <property type="entry name" value="Insect_CytP450_Detox"/>
</dbReference>
<dbReference type="OrthoDB" id="6629170at2759"/>
<dbReference type="Pfam" id="PF00067">
    <property type="entry name" value="p450"/>
    <property type="match status" value="1"/>
</dbReference>
<evidence type="ECO:0000256" key="9">
    <source>
        <dbReference type="ARBA" id="ARBA00023002"/>
    </source>
</evidence>
<keyword evidence="13" id="KW-0812">Transmembrane</keyword>
<evidence type="ECO:0000256" key="10">
    <source>
        <dbReference type="ARBA" id="ARBA00023004"/>
    </source>
</evidence>
<evidence type="ECO:0000256" key="5">
    <source>
        <dbReference type="ARBA" id="ARBA00022617"/>
    </source>
</evidence>
<keyword evidence="13" id="KW-1133">Transmembrane helix</keyword>
<dbReference type="GO" id="GO:0005506">
    <property type="term" value="F:iron ion binding"/>
    <property type="evidence" value="ECO:0007669"/>
    <property type="project" value="InterPro"/>
</dbReference>
<evidence type="ECO:0000256" key="13">
    <source>
        <dbReference type="SAM" id="Phobius"/>
    </source>
</evidence>
<evidence type="ECO:0000313" key="14">
    <source>
        <dbReference type="EnsemblMetazoa" id="XP_016655759.1"/>
    </source>
</evidence>
<evidence type="ECO:0000256" key="3">
    <source>
        <dbReference type="ARBA" id="ARBA00004406"/>
    </source>
</evidence>
<dbReference type="Proteomes" id="UP000007819">
    <property type="component" value="Chromosome A1"/>
</dbReference>
<keyword evidence="8" id="KW-0492">Microsome</keyword>
<evidence type="ECO:0000256" key="1">
    <source>
        <dbReference type="ARBA" id="ARBA00001971"/>
    </source>
</evidence>
<dbReference type="GO" id="GO:0004497">
    <property type="term" value="F:monooxygenase activity"/>
    <property type="evidence" value="ECO:0007669"/>
    <property type="project" value="UniProtKB-KW"/>
</dbReference>
<keyword evidence="5" id="KW-0349">Heme</keyword>
<comment type="cofactor">
    <cofactor evidence="1">
        <name>heme</name>
        <dbReference type="ChEBI" id="CHEBI:30413"/>
    </cofactor>
</comment>
<evidence type="ECO:0000256" key="8">
    <source>
        <dbReference type="ARBA" id="ARBA00022848"/>
    </source>
</evidence>
<keyword evidence="9" id="KW-0560">Oxidoreductase</keyword>
<reference evidence="14" key="2">
    <citation type="submission" date="2022-06" db="UniProtKB">
        <authorList>
            <consortium name="EnsemblMetazoa"/>
        </authorList>
    </citation>
    <scope>IDENTIFICATION</scope>
</reference>
<dbReference type="PANTHER" id="PTHR24292">
    <property type="entry name" value="CYTOCHROME P450"/>
    <property type="match status" value="1"/>
</dbReference>
<name>A0A8R2D0Y4_ACYPI</name>
<organism evidence="14 15">
    <name type="scientific">Acyrthosiphon pisum</name>
    <name type="common">Pea aphid</name>
    <dbReference type="NCBI Taxonomy" id="7029"/>
    <lineage>
        <taxon>Eukaryota</taxon>
        <taxon>Metazoa</taxon>
        <taxon>Ecdysozoa</taxon>
        <taxon>Arthropoda</taxon>
        <taxon>Hexapoda</taxon>
        <taxon>Insecta</taxon>
        <taxon>Pterygota</taxon>
        <taxon>Neoptera</taxon>
        <taxon>Paraneoptera</taxon>
        <taxon>Hemiptera</taxon>
        <taxon>Sternorrhyncha</taxon>
        <taxon>Aphidomorpha</taxon>
        <taxon>Aphidoidea</taxon>
        <taxon>Aphididae</taxon>
        <taxon>Macrosiphini</taxon>
        <taxon>Acyrthosiphon</taxon>
    </lineage>
</organism>
<evidence type="ECO:0000313" key="15">
    <source>
        <dbReference type="Proteomes" id="UP000007819"/>
    </source>
</evidence>
<sequence>MISCLIDFLLGTPAIAVTVLMAFVYYYTTNTYDKWLKLNLRYDPPWPLVGNTMKMVTLIEHQLATIDGIYKRLAGEKYCGFYQTKTPFLMIRDPELINNILIKDFLNFANRGFHKDPALNIIANGLFFMEGPKWDVMRQKLSSGFTSGKLKLAHNQIAECSDELMRFIAAKMKENDQIEVK</sequence>
<dbReference type="GeneID" id="107882215"/>
<dbReference type="Gene3D" id="1.10.630.10">
    <property type="entry name" value="Cytochrome P450"/>
    <property type="match status" value="1"/>
</dbReference>